<feature type="compositionally biased region" description="Acidic residues" evidence="1">
    <location>
        <begin position="64"/>
        <end position="75"/>
    </location>
</feature>
<reference evidence="3" key="1">
    <citation type="submission" date="2022-11" db="UniProtKB">
        <authorList>
            <consortium name="WormBaseParasite"/>
        </authorList>
    </citation>
    <scope>IDENTIFICATION</scope>
</reference>
<evidence type="ECO:0000313" key="2">
    <source>
        <dbReference type="Proteomes" id="UP000887563"/>
    </source>
</evidence>
<keyword evidence="2" id="KW-1185">Reference proteome</keyword>
<dbReference type="AlphaFoldDB" id="A0A914LXH2"/>
<proteinExistence type="predicted"/>
<sequence length="243" mass="27908">MKELAAAQKLKQLQIDQSKERILQQENQQKQKTQSTTIEKQLTKLKAEMHAMEAVLERMKNTEGLEEEDDLGEEKEEGKNKENEGKAEIKNEKIQNHKRNEGKTEIKNAKEQPNRETTTKLPSTPKIVLPIKIENNKNHRHLNNPRPIPILIGDQKIIVSSAAIPQLSSTKKPSLPLNNSFVQKKNNNKEQQTILTTTSKPLLFMKTSIQRRNDRGNLISNNNTNVNKKIILTENPAENYRRN</sequence>
<dbReference type="WBParaSite" id="Minc3s01006g19787">
    <property type="protein sequence ID" value="Minc3s01006g19787"/>
    <property type="gene ID" value="Minc3s01006g19787"/>
</dbReference>
<organism evidence="2 3">
    <name type="scientific">Meloidogyne incognita</name>
    <name type="common">Southern root-knot nematode worm</name>
    <name type="synonym">Oxyuris incognita</name>
    <dbReference type="NCBI Taxonomy" id="6306"/>
    <lineage>
        <taxon>Eukaryota</taxon>
        <taxon>Metazoa</taxon>
        <taxon>Ecdysozoa</taxon>
        <taxon>Nematoda</taxon>
        <taxon>Chromadorea</taxon>
        <taxon>Rhabditida</taxon>
        <taxon>Tylenchina</taxon>
        <taxon>Tylenchomorpha</taxon>
        <taxon>Tylenchoidea</taxon>
        <taxon>Meloidogynidae</taxon>
        <taxon>Meloidogyninae</taxon>
        <taxon>Meloidogyne</taxon>
        <taxon>Meloidogyne incognita group</taxon>
    </lineage>
</organism>
<dbReference type="Proteomes" id="UP000887563">
    <property type="component" value="Unplaced"/>
</dbReference>
<name>A0A914LXH2_MELIC</name>
<evidence type="ECO:0000313" key="3">
    <source>
        <dbReference type="WBParaSite" id="Minc3s01006g19787"/>
    </source>
</evidence>
<accession>A0A914LXH2</accession>
<evidence type="ECO:0000256" key="1">
    <source>
        <dbReference type="SAM" id="MobiDB-lite"/>
    </source>
</evidence>
<protein>
    <submittedName>
        <fullName evidence="3">Uncharacterized protein</fullName>
    </submittedName>
</protein>
<feature type="compositionally biased region" description="Basic and acidic residues" evidence="1">
    <location>
        <begin position="76"/>
        <end position="118"/>
    </location>
</feature>
<feature type="region of interest" description="Disordered" evidence="1">
    <location>
        <begin position="58"/>
        <end position="121"/>
    </location>
</feature>